<feature type="region of interest" description="Disordered" evidence="1">
    <location>
        <begin position="123"/>
        <end position="174"/>
    </location>
</feature>
<reference evidence="2 3" key="1">
    <citation type="submission" date="2014-04" db="EMBL/GenBank/DDBJ databases">
        <authorList>
            <consortium name="DOE Joint Genome Institute"/>
            <person name="Kuo A."/>
            <person name="Kohler A."/>
            <person name="Jargeat P."/>
            <person name="Nagy L.G."/>
            <person name="Floudas D."/>
            <person name="Copeland A."/>
            <person name="Barry K.W."/>
            <person name="Cichocki N."/>
            <person name="Veneault-Fourrey C."/>
            <person name="LaButti K."/>
            <person name="Lindquist E.A."/>
            <person name="Lipzen A."/>
            <person name="Lundell T."/>
            <person name="Morin E."/>
            <person name="Murat C."/>
            <person name="Sun H."/>
            <person name="Tunlid A."/>
            <person name="Henrissat B."/>
            <person name="Grigoriev I.V."/>
            <person name="Hibbett D.S."/>
            <person name="Martin F."/>
            <person name="Nordberg H.P."/>
            <person name="Cantor M.N."/>
            <person name="Hua S.X."/>
        </authorList>
    </citation>
    <scope>NUCLEOTIDE SEQUENCE [LARGE SCALE GENOMIC DNA]</scope>
    <source>
        <strain evidence="2 3">Ve08.2h10</strain>
    </source>
</reference>
<dbReference type="AlphaFoldDB" id="A0A0D0E2T8"/>
<feature type="compositionally biased region" description="Polar residues" evidence="1">
    <location>
        <begin position="123"/>
        <end position="139"/>
    </location>
</feature>
<keyword evidence="3" id="KW-1185">Reference proteome</keyword>
<dbReference type="Proteomes" id="UP000054538">
    <property type="component" value="Unassembled WGS sequence"/>
</dbReference>
<sequence>MELTLTLICLARRFTYLLRLISSRVTSCLRYISAFFRRHALDLFKPLPRSMHEDRLAKHPGTIARSGGRPSLVPDNEVGSSTQGCYILESAAVSPGFPNSASSDPSTSTTLLTARISTVGSSSLQVSPTCNSTPVTPTQRRTKELQPFSPEETNRYKRSAHIHRKTSPKPIPPLKLDYSRPCDHEWKRCTHPEGALYFNLEGDGRRATTDSNMDDQHTRDLANTFVRKLWRKLDHAKYPAVELVIDISHDEQSVTCKYYFISHQYLAVFWLSDYIPDCIFHGVEGVEASDHIRRCPVLVTTPSCCSLS</sequence>
<evidence type="ECO:0000256" key="1">
    <source>
        <dbReference type="SAM" id="MobiDB-lite"/>
    </source>
</evidence>
<evidence type="ECO:0000313" key="3">
    <source>
        <dbReference type="Proteomes" id="UP000054538"/>
    </source>
</evidence>
<reference evidence="3" key="2">
    <citation type="submission" date="2015-01" db="EMBL/GenBank/DDBJ databases">
        <title>Evolutionary Origins and Diversification of the Mycorrhizal Mutualists.</title>
        <authorList>
            <consortium name="DOE Joint Genome Institute"/>
            <consortium name="Mycorrhizal Genomics Consortium"/>
            <person name="Kohler A."/>
            <person name="Kuo A."/>
            <person name="Nagy L.G."/>
            <person name="Floudas D."/>
            <person name="Copeland A."/>
            <person name="Barry K.W."/>
            <person name="Cichocki N."/>
            <person name="Veneault-Fourrey C."/>
            <person name="LaButti K."/>
            <person name="Lindquist E.A."/>
            <person name="Lipzen A."/>
            <person name="Lundell T."/>
            <person name="Morin E."/>
            <person name="Murat C."/>
            <person name="Riley R."/>
            <person name="Ohm R."/>
            <person name="Sun H."/>
            <person name="Tunlid A."/>
            <person name="Henrissat B."/>
            <person name="Grigoriev I.V."/>
            <person name="Hibbett D.S."/>
            <person name="Martin F."/>
        </authorList>
    </citation>
    <scope>NUCLEOTIDE SEQUENCE [LARGE SCALE GENOMIC DNA]</scope>
    <source>
        <strain evidence="3">Ve08.2h10</strain>
    </source>
</reference>
<proteinExistence type="predicted"/>
<dbReference type="EMBL" id="KN825070">
    <property type="protein sequence ID" value="KIK95019.1"/>
    <property type="molecule type" value="Genomic_DNA"/>
</dbReference>
<name>A0A0D0E2T8_9AGAM</name>
<gene>
    <name evidence="2" type="ORF">PAXRUDRAFT_412132</name>
</gene>
<dbReference type="InParanoid" id="A0A0D0E2T8"/>
<organism evidence="2 3">
    <name type="scientific">Paxillus rubicundulus Ve08.2h10</name>
    <dbReference type="NCBI Taxonomy" id="930991"/>
    <lineage>
        <taxon>Eukaryota</taxon>
        <taxon>Fungi</taxon>
        <taxon>Dikarya</taxon>
        <taxon>Basidiomycota</taxon>
        <taxon>Agaricomycotina</taxon>
        <taxon>Agaricomycetes</taxon>
        <taxon>Agaricomycetidae</taxon>
        <taxon>Boletales</taxon>
        <taxon>Paxilineae</taxon>
        <taxon>Paxillaceae</taxon>
        <taxon>Paxillus</taxon>
    </lineage>
</organism>
<protein>
    <submittedName>
        <fullName evidence="2">Uncharacterized protein</fullName>
    </submittedName>
</protein>
<dbReference type="HOGENOM" id="CLU_903451_0_0_1"/>
<evidence type="ECO:0000313" key="2">
    <source>
        <dbReference type="EMBL" id="KIK95019.1"/>
    </source>
</evidence>
<feature type="compositionally biased region" description="Basic residues" evidence="1">
    <location>
        <begin position="156"/>
        <end position="167"/>
    </location>
</feature>
<accession>A0A0D0E2T8</accession>